<dbReference type="GO" id="GO:0019752">
    <property type="term" value="P:carboxylic acid metabolic process"/>
    <property type="evidence" value="ECO:0007669"/>
    <property type="project" value="UniProtKB-ARBA"/>
</dbReference>
<evidence type="ECO:0000256" key="1">
    <source>
        <dbReference type="ARBA" id="ARBA00010211"/>
    </source>
</evidence>
<dbReference type="EMBL" id="NBTM02000001">
    <property type="protein sequence ID" value="PNL92112.1"/>
    <property type="molecule type" value="Genomic_DNA"/>
</dbReference>
<dbReference type="FunFam" id="3.90.850.10:FF:000002">
    <property type="entry name" value="2-hydroxyhepta-2,4-diene-1,7-dioate isomerase"/>
    <property type="match status" value="1"/>
</dbReference>
<protein>
    <submittedName>
        <fullName evidence="4">5-carboxymethyl-2-hydroxymuconate isomerase</fullName>
    </submittedName>
</protein>
<gene>
    <name evidence="4" type="ORF">A6J77_007665</name>
</gene>
<dbReference type="InterPro" id="IPR036663">
    <property type="entry name" value="Fumarylacetoacetase_C_sf"/>
</dbReference>
<dbReference type="Pfam" id="PF01557">
    <property type="entry name" value="FAA_hydrolase"/>
    <property type="match status" value="1"/>
</dbReference>
<accession>A0A2J9PP61</accession>
<keyword evidence="4" id="KW-0413">Isomerase</keyword>
<dbReference type="InterPro" id="IPR011234">
    <property type="entry name" value="Fumarylacetoacetase-like_C"/>
</dbReference>
<evidence type="ECO:0000313" key="4">
    <source>
        <dbReference type="EMBL" id="PNL92112.1"/>
    </source>
</evidence>
<dbReference type="PANTHER" id="PTHR42796:SF4">
    <property type="entry name" value="FUMARYLACETOACETATE HYDROLASE DOMAIN-CONTAINING PROTEIN 2A"/>
    <property type="match status" value="1"/>
</dbReference>
<dbReference type="InterPro" id="IPR051121">
    <property type="entry name" value="FAH"/>
</dbReference>
<dbReference type="SUPFAM" id="SSF56529">
    <property type="entry name" value="FAH"/>
    <property type="match status" value="1"/>
</dbReference>
<dbReference type="GO" id="GO:0046872">
    <property type="term" value="F:metal ion binding"/>
    <property type="evidence" value="ECO:0007669"/>
    <property type="project" value="UniProtKB-KW"/>
</dbReference>
<comment type="caution">
    <text evidence="4">The sequence shown here is derived from an EMBL/GenBank/DDBJ whole genome shotgun (WGS) entry which is preliminary data.</text>
</comment>
<comment type="similarity">
    <text evidence="1">Belongs to the FAH family.</text>
</comment>
<organism evidence="4 5">
    <name type="scientific">Aerococcus viridans</name>
    <dbReference type="NCBI Taxonomy" id="1377"/>
    <lineage>
        <taxon>Bacteria</taxon>
        <taxon>Bacillati</taxon>
        <taxon>Bacillota</taxon>
        <taxon>Bacilli</taxon>
        <taxon>Lactobacillales</taxon>
        <taxon>Aerococcaceae</taxon>
        <taxon>Aerococcus</taxon>
    </lineage>
</organism>
<feature type="domain" description="Fumarylacetoacetase-like C-terminal" evidence="3">
    <location>
        <begin position="87"/>
        <end position="292"/>
    </location>
</feature>
<name>A0A2J9PP61_9LACT</name>
<proteinExistence type="inferred from homology"/>
<dbReference type="GO" id="GO:0016853">
    <property type="term" value="F:isomerase activity"/>
    <property type="evidence" value="ECO:0007669"/>
    <property type="project" value="UniProtKB-KW"/>
</dbReference>
<dbReference type="PANTHER" id="PTHR42796">
    <property type="entry name" value="FUMARYLACETOACETATE HYDROLASE DOMAIN-CONTAINING PROTEIN 2A-RELATED"/>
    <property type="match status" value="1"/>
</dbReference>
<evidence type="ECO:0000256" key="2">
    <source>
        <dbReference type="ARBA" id="ARBA00022723"/>
    </source>
</evidence>
<dbReference type="Gene3D" id="3.90.850.10">
    <property type="entry name" value="Fumarylacetoacetase-like, C-terminal domain"/>
    <property type="match status" value="1"/>
</dbReference>
<dbReference type="Proteomes" id="UP000192813">
    <property type="component" value="Unassembled WGS sequence"/>
</dbReference>
<reference evidence="5" key="1">
    <citation type="submission" date="2017-12" db="EMBL/GenBank/DDBJ databases">
        <title>FDA dAtabase for Regulatory Grade micrObial Sequences (FDA-ARGOS): Supporting development and validation of Infectious Disease Dx tests.</title>
        <authorList>
            <person name="Hoffmann M."/>
            <person name="Allard M."/>
            <person name="Evans P."/>
            <person name="Brown E."/>
            <person name="Tallon L."/>
            <person name="Sadzewicz L."/>
            <person name="Sengamalay N."/>
            <person name="Ott S."/>
            <person name="Godinez A."/>
            <person name="Nagaraj S."/>
            <person name="Vavikolanu K."/>
            <person name="Aluvathingal J."/>
            <person name="Nadendla S."/>
            <person name="Sichtig H."/>
        </authorList>
    </citation>
    <scope>NUCLEOTIDE SEQUENCE [LARGE SCALE GENOMIC DNA]</scope>
    <source>
        <strain evidence="5">FDAARGOS_249</strain>
    </source>
</reference>
<evidence type="ECO:0000259" key="3">
    <source>
        <dbReference type="Pfam" id="PF01557"/>
    </source>
</evidence>
<keyword evidence="2" id="KW-0479">Metal-binding</keyword>
<dbReference type="RefSeq" id="WP_083069649.1">
    <property type="nucleotide sequence ID" value="NZ_JALXKY010000002.1"/>
</dbReference>
<evidence type="ECO:0000313" key="5">
    <source>
        <dbReference type="Proteomes" id="UP000192813"/>
    </source>
</evidence>
<sequence>MKFIQYFQANSNDIQVGILSDLGIIDIREASETLGIQVPNQLKAIIEGAYKDRIQQILDYHTHHAHEVNFVDADTIVYAPVIHNPEKIICVGLNYHDHVSESKISDDPEEPVLFSKFNNALASHNQVIPLNKHGEQFDYEGELVVVIGNTAKNISHSEALDAVFGYSIANDVSVRDLQFKSGQWLLGKTNDFSAPVGPYLTTKDEVDINNLVIKTYRNGAEVQSASTKQMIFKVAEIVSYISEYMTLQAGDIILTGTPSGVVLGYPEDQQDWLKTGDEISIEIEGLGRLTNSFEIEG</sequence>
<dbReference type="AlphaFoldDB" id="A0A2J9PP61"/>